<gene>
    <name evidence="1" type="ORF">MPRG_62160</name>
    <name evidence="2" type="ORF">QXL92_32095</name>
</gene>
<evidence type="ECO:0000313" key="2">
    <source>
        <dbReference type="EMBL" id="MDP7739377.1"/>
    </source>
</evidence>
<accession>A0AAJ1SFK9</accession>
<keyword evidence="1" id="KW-0614">Plasmid</keyword>
<dbReference type="Proteomes" id="UP001229081">
    <property type="component" value="Unassembled WGS sequence"/>
</dbReference>
<name>A0AAJ1SFK9_9MYCO</name>
<reference evidence="2" key="3">
    <citation type="submission" date="2023-06" db="EMBL/GenBank/DDBJ databases">
        <title>Identification of two novel mycobacterium reveal diversities and complexities of Mycobacterium gordonae clade.</title>
        <authorList>
            <person name="Matsumoto Y."/>
            <person name="Nakamura S."/>
            <person name="Motooka D."/>
            <person name="Fukushima K."/>
        </authorList>
    </citation>
    <scope>NUCLEOTIDE SEQUENCE</scope>
    <source>
        <strain evidence="2">TY812</strain>
    </source>
</reference>
<dbReference type="Proteomes" id="UP000465240">
    <property type="component" value="Unassembled WGS sequence"/>
</dbReference>
<reference evidence="1 3" key="1">
    <citation type="journal article" date="2019" name="Emerg. Microbes Infect.">
        <title>Comprehensive subspecies identification of 175 nontuberculous mycobacteria species based on 7547 genomic profiles.</title>
        <authorList>
            <person name="Matsumoto Y."/>
            <person name="Kinjo T."/>
            <person name="Motooka D."/>
            <person name="Nabeya D."/>
            <person name="Jung N."/>
            <person name="Uechi K."/>
            <person name="Horii T."/>
            <person name="Iida T."/>
            <person name="Fujita J."/>
            <person name="Nakamura S."/>
        </authorList>
    </citation>
    <scope>NUCLEOTIDE SEQUENCE [LARGE SCALE GENOMIC DNA]</scope>
    <source>
        <strain evidence="1 3">JCM 18565</strain>
    </source>
</reference>
<dbReference type="AlphaFoldDB" id="A0AAJ1SFK9"/>
<geneLocation type="plasmid" evidence="1">
    <name>pJCM18565</name>
</geneLocation>
<sequence length="139" mass="15224">MTDEPSDSLLSALTKAKITSENHPFIRRLTDAVGISGYRAVERSDKPYVIATRRDGLRDLHIYWGYTTGFTTKEEAVRVAGGVGTVGSSSSPKGTWYVTHPVNKVYSGAERSRTVRREAGLCPSCRQQLPVTGVCDNCE</sequence>
<dbReference type="RefSeq" id="WP_242460700.1">
    <property type="nucleotide sequence ID" value="NZ_BLKX01000002.1"/>
</dbReference>
<comment type="caution">
    <text evidence="2">The sequence shown here is derived from an EMBL/GenBank/DDBJ whole genome shotgun (WGS) entry which is preliminary data.</text>
</comment>
<proteinExistence type="predicted"/>
<keyword evidence="3" id="KW-1185">Reference proteome</keyword>
<dbReference type="EMBL" id="BLKX01000002">
    <property type="protein sequence ID" value="GFG82940.1"/>
    <property type="molecule type" value="Genomic_DNA"/>
</dbReference>
<evidence type="ECO:0000313" key="4">
    <source>
        <dbReference type="Proteomes" id="UP001229081"/>
    </source>
</evidence>
<evidence type="ECO:0000313" key="3">
    <source>
        <dbReference type="Proteomes" id="UP000465240"/>
    </source>
</evidence>
<reference evidence="1" key="2">
    <citation type="submission" date="2020-02" db="EMBL/GenBank/DDBJ databases">
        <authorList>
            <person name="Matsumoto Y."/>
            <person name="Kinjo T."/>
            <person name="Motooka D."/>
            <person name="Nabeya D."/>
            <person name="Jung N."/>
            <person name="Uechi K."/>
            <person name="Horii T."/>
            <person name="Iida T."/>
            <person name="Fujita J."/>
            <person name="Nakamura S."/>
        </authorList>
    </citation>
    <scope>NUCLEOTIDE SEQUENCE</scope>
    <source>
        <strain evidence="1">JCM 18565</strain>
        <plasmid evidence="1">pJCM18565</plasmid>
    </source>
</reference>
<protein>
    <submittedName>
        <fullName evidence="2">Uncharacterized protein</fullName>
    </submittedName>
</protein>
<organism evidence="2 4">
    <name type="scientific">Mycobacterium paragordonae</name>
    <dbReference type="NCBI Taxonomy" id="1389713"/>
    <lineage>
        <taxon>Bacteria</taxon>
        <taxon>Bacillati</taxon>
        <taxon>Actinomycetota</taxon>
        <taxon>Actinomycetes</taxon>
        <taxon>Mycobacteriales</taxon>
        <taxon>Mycobacteriaceae</taxon>
        <taxon>Mycobacterium</taxon>
    </lineage>
</organism>
<evidence type="ECO:0000313" key="1">
    <source>
        <dbReference type="EMBL" id="GFG82940.1"/>
    </source>
</evidence>
<dbReference type="EMBL" id="JAUFSA010000005">
    <property type="protein sequence ID" value="MDP7739377.1"/>
    <property type="molecule type" value="Genomic_DNA"/>
</dbReference>